<protein>
    <submittedName>
        <fullName evidence="7">Flavin-binding monooxygenase-like</fullName>
    </submittedName>
</protein>
<organism evidence="7">
    <name type="scientific">seawater metagenome</name>
    <dbReference type="NCBI Taxonomy" id="1561972"/>
    <lineage>
        <taxon>unclassified sequences</taxon>
        <taxon>metagenomes</taxon>
        <taxon>ecological metagenomes</taxon>
    </lineage>
</organism>
<dbReference type="InterPro" id="IPR036188">
    <property type="entry name" value="FAD/NAD-bd_sf"/>
</dbReference>
<sequence length="602" mass="70024">MQNEKTNIKFYDLIIIGAGWNGLLMCKHALQNKLKVLIVDSRETIGGSWKYSPDNKIKSVTKNTITTYSKTFNEISDFPMPSTYPLFPSHHEIYSYLVAYAKKFNLMEHIQFKSWIVSAEKISEGNYNFWKLKDSSGKNYISTCLSVCCGKQGKPKIPTYLKKQLKSFKGELINGETYKYLTPKFLNKKILVIGSNNKTSQIVSELSNYGKKIYWVIENGQWFLPRLAITPVPKESSIPLDGYYNVLNYSLFNDKKRKGIYFIEDMIELSYGKSGHGIKEWVSTTPLKHGNINRNREVLTKISDGVVIPKKKIKSINGKKIIFNDLEEQNIDLIVINQDPLPNFTFLPLIHQKPIHKNYKYIFDPLDPTLSFIGYIQPNLGAVASIAELQAMYASKVYSGQINLPDKQKMVEVAKRDSYYWSNYFKNQKSYYVDLELYSTDLAKKINVYPDYTKLFFSSPLTWWKCITAPYNNCRYLLNDSKHRPQILSTYSNYKNYQLDISWYLSLIIKPFYYAIRDQFSSKESNSIVSLEDKHHQEKKKKRTNYAILIIVCIGILLLVPEWKNGFINHIGKLRGDVERYDNKIYLTIVVFIVLFLLYSKK</sequence>
<feature type="transmembrane region" description="Helical" evidence="6">
    <location>
        <begin position="544"/>
        <end position="563"/>
    </location>
</feature>
<evidence type="ECO:0000256" key="4">
    <source>
        <dbReference type="ARBA" id="ARBA00022857"/>
    </source>
</evidence>
<keyword evidence="4" id="KW-0521">NADP</keyword>
<keyword evidence="5" id="KW-0560">Oxidoreductase</keyword>
<dbReference type="PRINTS" id="PR00370">
    <property type="entry name" value="FMOXYGENASE"/>
</dbReference>
<accession>A0A5E8CH78</accession>
<name>A0A5E8CH78_9ZZZZ</name>
<keyword evidence="6" id="KW-0472">Membrane</keyword>
<dbReference type="Pfam" id="PF00743">
    <property type="entry name" value="FMO-like"/>
    <property type="match status" value="1"/>
</dbReference>
<dbReference type="GO" id="GO:0050661">
    <property type="term" value="F:NADP binding"/>
    <property type="evidence" value="ECO:0007669"/>
    <property type="project" value="InterPro"/>
</dbReference>
<dbReference type="EMBL" id="CABVLZ010000001">
    <property type="protein sequence ID" value="VVU94551.1"/>
    <property type="molecule type" value="Genomic_DNA"/>
</dbReference>
<evidence type="ECO:0000313" key="7">
    <source>
        <dbReference type="EMBL" id="VVU94551.1"/>
    </source>
</evidence>
<evidence type="ECO:0000256" key="3">
    <source>
        <dbReference type="ARBA" id="ARBA00022827"/>
    </source>
</evidence>
<dbReference type="InterPro" id="IPR050346">
    <property type="entry name" value="FMO-like"/>
</dbReference>
<dbReference type="AlphaFoldDB" id="A0A5E8CH78"/>
<reference evidence="7" key="1">
    <citation type="submission" date="2019-09" db="EMBL/GenBank/DDBJ databases">
        <authorList>
            <person name="Needham M D."/>
        </authorList>
    </citation>
    <scope>NUCLEOTIDE SEQUENCE</scope>
</reference>
<evidence type="ECO:0000256" key="1">
    <source>
        <dbReference type="ARBA" id="ARBA00009183"/>
    </source>
</evidence>
<dbReference type="InterPro" id="IPR020946">
    <property type="entry name" value="Flavin_mOase-like"/>
</dbReference>
<keyword evidence="6" id="KW-0812">Transmembrane</keyword>
<dbReference type="InterPro" id="IPR000960">
    <property type="entry name" value="Flavin_mOase"/>
</dbReference>
<dbReference type="Gene3D" id="3.50.50.60">
    <property type="entry name" value="FAD/NAD(P)-binding domain"/>
    <property type="match status" value="1"/>
</dbReference>
<keyword evidence="2" id="KW-0285">Flavoprotein</keyword>
<gene>
    <name evidence="7" type="ORF">CPAV1605_276</name>
</gene>
<comment type="similarity">
    <text evidence="1">Belongs to the FMO family.</text>
</comment>
<evidence type="ECO:0000256" key="2">
    <source>
        <dbReference type="ARBA" id="ARBA00022630"/>
    </source>
</evidence>
<proteinExistence type="inferred from homology"/>
<feature type="transmembrane region" description="Helical" evidence="6">
    <location>
        <begin position="583"/>
        <end position="600"/>
    </location>
</feature>
<dbReference type="SUPFAM" id="SSF51905">
    <property type="entry name" value="FAD/NAD(P)-binding domain"/>
    <property type="match status" value="2"/>
</dbReference>
<dbReference type="PANTHER" id="PTHR23023">
    <property type="entry name" value="DIMETHYLANILINE MONOOXYGENASE"/>
    <property type="match status" value="1"/>
</dbReference>
<evidence type="ECO:0000256" key="6">
    <source>
        <dbReference type="SAM" id="Phobius"/>
    </source>
</evidence>
<keyword evidence="7" id="KW-0503">Monooxygenase</keyword>
<keyword evidence="6" id="KW-1133">Transmembrane helix</keyword>
<dbReference type="GO" id="GO:0004499">
    <property type="term" value="F:N,N-dimethylaniline monooxygenase activity"/>
    <property type="evidence" value="ECO:0007669"/>
    <property type="project" value="InterPro"/>
</dbReference>
<keyword evidence="3" id="KW-0274">FAD</keyword>
<evidence type="ECO:0000256" key="5">
    <source>
        <dbReference type="ARBA" id="ARBA00023002"/>
    </source>
</evidence>
<dbReference type="GO" id="GO:0050660">
    <property type="term" value="F:flavin adenine dinucleotide binding"/>
    <property type="evidence" value="ECO:0007669"/>
    <property type="project" value="InterPro"/>
</dbReference>